<keyword evidence="12" id="KW-0902">Two-component regulatory system</keyword>
<evidence type="ECO:0000256" key="5">
    <source>
        <dbReference type="ARBA" id="ARBA00022553"/>
    </source>
</evidence>
<dbReference type="PRINTS" id="PR00344">
    <property type="entry name" value="BCTRLSENSOR"/>
</dbReference>
<feature type="coiled-coil region" evidence="14">
    <location>
        <begin position="226"/>
        <end position="257"/>
    </location>
</feature>
<dbReference type="GO" id="GO:0005524">
    <property type="term" value="F:ATP binding"/>
    <property type="evidence" value="ECO:0007669"/>
    <property type="project" value="UniProtKB-KW"/>
</dbReference>
<dbReference type="OrthoDB" id="112712at2"/>
<dbReference type="InterPro" id="IPR003661">
    <property type="entry name" value="HisK_dim/P_dom"/>
</dbReference>
<evidence type="ECO:0000256" key="6">
    <source>
        <dbReference type="ARBA" id="ARBA00022679"/>
    </source>
</evidence>
<evidence type="ECO:0000313" key="19">
    <source>
        <dbReference type="Proteomes" id="UP000323521"/>
    </source>
</evidence>
<dbReference type="GO" id="GO:0000155">
    <property type="term" value="F:phosphorelay sensor kinase activity"/>
    <property type="evidence" value="ECO:0007669"/>
    <property type="project" value="InterPro"/>
</dbReference>
<feature type="domain" description="HAMP" evidence="17">
    <location>
        <begin position="186"/>
        <end position="238"/>
    </location>
</feature>
<feature type="transmembrane region" description="Helical" evidence="15">
    <location>
        <begin position="165"/>
        <end position="184"/>
    </location>
</feature>
<keyword evidence="14" id="KW-0175">Coiled coil</keyword>
<dbReference type="InterPro" id="IPR036890">
    <property type="entry name" value="HATPase_C_sf"/>
</dbReference>
<reference evidence="18 19" key="1">
    <citation type="submission" date="2016-10" db="EMBL/GenBank/DDBJ databases">
        <title>Complete Genome Sequence of Peptococcaceae strain DCMF.</title>
        <authorList>
            <person name="Edwards R.J."/>
            <person name="Holland S.I."/>
            <person name="Deshpande N.P."/>
            <person name="Wong Y.K."/>
            <person name="Ertan H."/>
            <person name="Manefield M."/>
            <person name="Russell T.L."/>
            <person name="Lee M.J."/>
        </authorList>
    </citation>
    <scope>NUCLEOTIDE SEQUENCE [LARGE SCALE GENOMIC DNA]</scope>
    <source>
        <strain evidence="18 19">DCMF</strain>
    </source>
</reference>
<dbReference type="SMART" id="SM00387">
    <property type="entry name" value="HATPase_c"/>
    <property type="match status" value="1"/>
</dbReference>
<evidence type="ECO:0000256" key="2">
    <source>
        <dbReference type="ARBA" id="ARBA00004651"/>
    </source>
</evidence>
<evidence type="ECO:0000256" key="7">
    <source>
        <dbReference type="ARBA" id="ARBA00022692"/>
    </source>
</evidence>
<keyword evidence="11 15" id="KW-1133">Transmembrane helix</keyword>
<dbReference type="SMART" id="SM00304">
    <property type="entry name" value="HAMP"/>
    <property type="match status" value="1"/>
</dbReference>
<dbReference type="SUPFAM" id="SSF158472">
    <property type="entry name" value="HAMP domain-like"/>
    <property type="match status" value="1"/>
</dbReference>
<keyword evidence="4" id="KW-1003">Cell membrane</keyword>
<dbReference type="KEGG" id="fwa:DCMF_05975"/>
<feature type="domain" description="Histidine kinase" evidence="16">
    <location>
        <begin position="267"/>
        <end position="483"/>
    </location>
</feature>
<dbReference type="EC" id="2.7.13.3" evidence="3"/>
<dbReference type="PROSITE" id="PS50885">
    <property type="entry name" value="HAMP"/>
    <property type="match status" value="1"/>
</dbReference>
<dbReference type="InterPro" id="IPR003660">
    <property type="entry name" value="HAMP_dom"/>
</dbReference>
<evidence type="ECO:0000256" key="1">
    <source>
        <dbReference type="ARBA" id="ARBA00000085"/>
    </source>
</evidence>
<evidence type="ECO:0000256" key="3">
    <source>
        <dbReference type="ARBA" id="ARBA00012438"/>
    </source>
</evidence>
<feature type="transmembrane region" description="Helical" evidence="15">
    <location>
        <begin position="9"/>
        <end position="32"/>
    </location>
</feature>
<dbReference type="InterPro" id="IPR036097">
    <property type="entry name" value="HisK_dim/P_sf"/>
</dbReference>
<dbReference type="Pfam" id="PF00672">
    <property type="entry name" value="HAMP"/>
    <property type="match status" value="1"/>
</dbReference>
<dbReference type="Gene3D" id="3.30.565.10">
    <property type="entry name" value="Histidine kinase-like ATPase, C-terminal domain"/>
    <property type="match status" value="1"/>
</dbReference>
<dbReference type="CDD" id="cd06225">
    <property type="entry name" value="HAMP"/>
    <property type="match status" value="1"/>
</dbReference>
<evidence type="ECO:0000256" key="14">
    <source>
        <dbReference type="SAM" id="Coils"/>
    </source>
</evidence>
<dbReference type="AlphaFoldDB" id="A0A3G1KPJ6"/>
<dbReference type="SMART" id="SM00388">
    <property type="entry name" value="HisKA"/>
    <property type="match status" value="1"/>
</dbReference>
<organism evidence="18 19">
    <name type="scientific">Formimonas warabiya</name>
    <dbReference type="NCBI Taxonomy" id="1761012"/>
    <lineage>
        <taxon>Bacteria</taxon>
        <taxon>Bacillati</taxon>
        <taxon>Bacillota</taxon>
        <taxon>Clostridia</taxon>
        <taxon>Eubacteriales</taxon>
        <taxon>Peptococcaceae</taxon>
        <taxon>Candidatus Formimonas</taxon>
    </lineage>
</organism>
<evidence type="ECO:0000259" key="17">
    <source>
        <dbReference type="PROSITE" id="PS50885"/>
    </source>
</evidence>
<keyword evidence="6" id="KW-0808">Transferase</keyword>
<name>A0A3G1KPJ6_FORW1</name>
<dbReference type="SUPFAM" id="SSF55874">
    <property type="entry name" value="ATPase domain of HSP90 chaperone/DNA topoisomerase II/histidine kinase"/>
    <property type="match status" value="1"/>
</dbReference>
<evidence type="ECO:0000256" key="12">
    <source>
        <dbReference type="ARBA" id="ARBA00023012"/>
    </source>
</evidence>
<dbReference type="PANTHER" id="PTHR45528">
    <property type="entry name" value="SENSOR HISTIDINE KINASE CPXA"/>
    <property type="match status" value="1"/>
</dbReference>
<keyword evidence="5" id="KW-0597">Phosphoprotein</keyword>
<accession>A0A3G1KPJ6</accession>
<sequence>MKNSISKKLFVWISCLGIFFILLSWMLNAGLFHRYYISQKKNMLLESAQKIERVYRGDPWEIQADLKKAESELGGYTFIIDPAGGIKYSSFFDPDNFEKPRHSPPFPFVKKRVVWIGKYQYEIEQEPTSNSQFLTFFYGFDNGDRLAFIVPLASVAQSVAIANRFFFFTGIFVIGFGIIVAFLFSRKFTRPILEINEIARNLANLDFSRKCRVDSDDEIGELANSINFLSEDLERLIGELHAKNKQLEKDIERERQIDEMRKEFISNVSHELKTPISLIQGYAEGLKVNVNEDEENKNFYCDVIIDEAARMDKMVKELLSLCQLESDFSRLERSIFDLSPLIDRVAEKYRSVFHEKQITLSVEKGEPLYVDADLSRVEQVLVNYLNNAIQFTDFDKIIRITAREEGDKVHVSVFNTGHPIPEECLDKIWTSFYKVDKARTRTFGGTGLGLSIVRGIMELHENRYGGENVPGGVLFWFELDRAAPNSQEIATE</sequence>
<dbReference type="InterPro" id="IPR004358">
    <property type="entry name" value="Sig_transdc_His_kin-like_C"/>
</dbReference>
<evidence type="ECO:0000256" key="8">
    <source>
        <dbReference type="ARBA" id="ARBA00022741"/>
    </source>
</evidence>
<comment type="catalytic activity">
    <reaction evidence="1">
        <text>ATP + protein L-histidine = ADP + protein N-phospho-L-histidine.</text>
        <dbReference type="EC" id="2.7.13.3"/>
    </reaction>
</comment>
<evidence type="ECO:0000256" key="13">
    <source>
        <dbReference type="ARBA" id="ARBA00023136"/>
    </source>
</evidence>
<dbReference type="EMBL" id="CP017634">
    <property type="protein sequence ID" value="ATW24393.1"/>
    <property type="molecule type" value="Genomic_DNA"/>
</dbReference>
<evidence type="ECO:0000259" key="16">
    <source>
        <dbReference type="PROSITE" id="PS50109"/>
    </source>
</evidence>
<dbReference type="InterPro" id="IPR003594">
    <property type="entry name" value="HATPase_dom"/>
</dbReference>
<dbReference type="Pfam" id="PF00512">
    <property type="entry name" value="HisKA"/>
    <property type="match status" value="1"/>
</dbReference>
<dbReference type="InterPro" id="IPR050398">
    <property type="entry name" value="HssS/ArlS-like"/>
</dbReference>
<keyword evidence="8" id="KW-0547">Nucleotide-binding</keyword>
<dbReference type="Gene3D" id="1.10.287.130">
    <property type="match status" value="1"/>
</dbReference>
<dbReference type="GO" id="GO:0005886">
    <property type="term" value="C:plasma membrane"/>
    <property type="evidence" value="ECO:0007669"/>
    <property type="project" value="UniProtKB-SubCell"/>
</dbReference>
<keyword evidence="13 15" id="KW-0472">Membrane</keyword>
<evidence type="ECO:0000256" key="10">
    <source>
        <dbReference type="ARBA" id="ARBA00022840"/>
    </source>
</evidence>
<dbReference type="FunFam" id="1.10.287.130:FF:000001">
    <property type="entry name" value="Two-component sensor histidine kinase"/>
    <property type="match status" value="1"/>
</dbReference>
<evidence type="ECO:0000313" key="18">
    <source>
        <dbReference type="EMBL" id="ATW24393.1"/>
    </source>
</evidence>
<comment type="subcellular location">
    <subcellularLocation>
        <location evidence="2">Cell membrane</location>
        <topology evidence="2">Multi-pass membrane protein</topology>
    </subcellularLocation>
</comment>
<dbReference type="RefSeq" id="WP_148133583.1">
    <property type="nucleotide sequence ID" value="NZ_CP017634.1"/>
</dbReference>
<evidence type="ECO:0000256" key="11">
    <source>
        <dbReference type="ARBA" id="ARBA00022989"/>
    </source>
</evidence>
<evidence type="ECO:0000256" key="9">
    <source>
        <dbReference type="ARBA" id="ARBA00022777"/>
    </source>
</evidence>
<dbReference type="InterPro" id="IPR005467">
    <property type="entry name" value="His_kinase_dom"/>
</dbReference>
<dbReference type="SUPFAM" id="SSF47384">
    <property type="entry name" value="Homodimeric domain of signal transducing histidine kinase"/>
    <property type="match status" value="1"/>
</dbReference>
<gene>
    <name evidence="18" type="ORF">DCMF_05975</name>
</gene>
<keyword evidence="10" id="KW-0067">ATP-binding</keyword>
<dbReference type="Gene3D" id="6.10.340.10">
    <property type="match status" value="1"/>
</dbReference>
<protein>
    <recommendedName>
        <fullName evidence="3">histidine kinase</fullName>
        <ecNumber evidence="3">2.7.13.3</ecNumber>
    </recommendedName>
</protein>
<evidence type="ECO:0000256" key="4">
    <source>
        <dbReference type="ARBA" id="ARBA00022475"/>
    </source>
</evidence>
<proteinExistence type="predicted"/>
<keyword evidence="19" id="KW-1185">Reference proteome</keyword>
<dbReference type="CDD" id="cd00082">
    <property type="entry name" value="HisKA"/>
    <property type="match status" value="1"/>
</dbReference>
<keyword evidence="7 15" id="KW-0812">Transmembrane</keyword>
<dbReference type="PANTHER" id="PTHR45528:SF1">
    <property type="entry name" value="SENSOR HISTIDINE KINASE CPXA"/>
    <property type="match status" value="1"/>
</dbReference>
<dbReference type="Pfam" id="PF02518">
    <property type="entry name" value="HATPase_c"/>
    <property type="match status" value="1"/>
</dbReference>
<keyword evidence="9" id="KW-0418">Kinase</keyword>
<dbReference type="PROSITE" id="PS50109">
    <property type="entry name" value="HIS_KIN"/>
    <property type="match status" value="1"/>
</dbReference>
<dbReference type="Proteomes" id="UP000323521">
    <property type="component" value="Chromosome"/>
</dbReference>
<evidence type="ECO:0000256" key="15">
    <source>
        <dbReference type="SAM" id="Phobius"/>
    </source>
</evidence>